<evidence type="ECO:0000313" key="2">
    <source>
        <dbReference type="EMBL" id="CAI3946267.1"/>
    </source>
</evidence>
<comment type="caution">
    <text evidence="1">The sequence shown here is derived from an EMBL/GenBank/DDBJ whole genome shotgun (WGS) entry which is preliminary data.</text>
</comment>
<gene>
    <name evidence="2" type="ORF">R53529_LOCUS1424</name>
    <name evidence="1" type="ORF">R53530_LOCUS1010</name>
</gene>
<evidence type="ECO:0000313" key="4">
    <source>
        <dbReference type="Proteomes" id="UP001154259"/>
    </source>
</evidence>
<dbReference type="Proteomes" id="UP001154259">
    <property type="component" value="Unassembled WGS sequence"/>
</dbReference>
<proteinExistence type="predicted"/>
<sequence>MSTDYYLHIRTSNPSFEDYYIYILSIIHKYKVREIQGMFGRYAQKRRTKGIEIIKYPNNSYEFNKDNFIEDITNCELSFTIEFYLYDLYLGLHAYSGISQKDTDNDFDYTIIGGNVRTVDVFSFLDATSSIFLDEKFIWGCLSYDHIPRLEDYYIVFLKKNMKIDLPLGLAKNIVDEDKYVNLGDFFGNGINMYVDKNYRKFLDG</sequence>
<evidence type="ECO:0000313" key="3">
    <source>
        <dbReference type="Proteomes" id="UP001154255"/>
    </source>
</evidence>
<reference evidence="1" key="1">
    <citation type="submission" date="2022-10" db="EMBL/GenBank/DDBJ databases">
        <authorList>
            <person name="Botero Cardona J."/>
        </authorList>
    </citation>
    <scope>NUCLEOTIDE SEQUENCE</scope>
    <source>
        <strain evidence="1">LMG 31819</strain>
        <strain evidence="2">R-53529</strain>
    </source>
</reference>
<dbReference type="RefSeq" id="WP_271789851.1">
    <property type="nucleotide sequence ID" value="NZ_CAMXCM010000002.1"/>
</dbReference>
<accession>A0A9W4XCZ4</accession>
<organism evidence="1 3">
    <name type="scientific">Commensalibacter communis</name>
    <dbReference type="NCBI Taxonomy" id="2972786"/>
    <lineage>
        <taxon>Bacteria</taxon>
        <taxon>Pseudomonadati</taxon>
        <taxon>Pseudomonadota</taxon>
        <taxon>Alphaproteobacteria</taxon>
        <taxon>Acetobacterales</taxon>
        <taxon>Acetobacteraceae</taxon>
    </lineage>
</organism>
<evidence type="ECO:0000313" key="1">
    <source>
        <dbReference type="EMBL" id="CAI3937185.1"/>
    </source>
</evidence>
<keyword evidence="4" id="KW-1185">Reference proteome</keyword>
<dbReference type="EMBL" id="CAMXCM010000002">
    <property type="protein sequence ID" value="CAI3937185.1"/>
    <property type="molecule type" value="Genomic_DNA"/>
</dbReference>
<dbReference type="EMBL" id="CAMXCS010000002">
    <property type="protein sequence ID" value="CAI3946267.1"/>
    <property type="molecule type" value="Genomic_DNA"/>
</dbReference>
<protein>
    <submittedName>
        <fullName evidence="1">Uncharacterized protein</fullName>
    </submittedName>
</protein>
<name>A0A9W4XCZ4_9PROT</name>
<dbReference type="AlphaFoldDB" id="A0A9W4XCZ4"/>
<dbReference type="Proteomes" id="UP001154255">
    <property type="component" value="Unassembled WGS sequence"/>
</dbReference>